<keyword evidence="3" id="KW-0808">Transferase</keyword>
<reference evidence="3 4" key="1">
    <citation type="submission" date="2024-09" db="EMBL/GenBank/DDBJ databases">
        <authorList>
            <person name="Sun Q."/>
            <person name="Mori K."/>
        </authorList>
    </citation>
    <scope>NUCLEOTIDE SEQUENCE [LARGE SCALE GENOMIC DNA]</scope>
    <source>
        <strain evidence="3 4">TBRC 3947</strain>
    </source>
</reference>
<keyword evidence="4" id="KW-1185">Reference proteome</keyword>
<keyword evidence="3" id="KW-0032">Aminotransferase</keyword>
<proteinExistence type="predicted"/>
<evidence type="ECO:0000256" key="1">
    <source>
        <dbReference type="SAM" id="MobiDB-lite"/>
    </source>
</evidence>
<comment type="caution">
    <text evidence="3">The sequence shown here is derived from an EMBL/GenBank/DDBJ whole genome shotgun (WGS) entry which is preliminary data.</text>
</comment>
<protein>
    <submittedName>
        <fullName evidence="3">Aminotransferase class V-fold PLP-dependent enzyme</fullName>
    </submittedName>
</protein>
<dbReference type="Pfam" id="PF00266">
    <property type="entry name" value="Aminotran_5"/>
    <property type="match status" value="1"/>
</dbReference>
<dbReference type="GO" id="GO:0008483">
    <property type="term" value="F:transaminase activity"/>
    <property type="evidence" value="ECO:0007669"/>
    <property type="project" value="UniProtKB-KW"/>
</dbReference>
<feature type="domain" description="Aminotransferase class V" evidence="2">
    <location>
        <begin position="61"/>
        <end position="144"/>
    </location>
</feature>
<dbReference type="InterPro" id="IPR000192">
    <property type="entry name" value="Aminotrans_V_dom"/>
</dbReference>
<name>A0ABV6MAV2_9ACTN</name>
<dbReference type="InterPro" id="IPR015422">
    <property type="entry name" value="PyrdxlP-dep_Trfase_small"/>
</dbReference>
<sequence>MTTDDRLNILSERMSDTSTCRQGHVGGHHHHAGARARRNGTLGVERVVAAEVPAAVPVSLFGAEHERVGIVSVAPPGHDVAEDAQRLALEHGVGVRAEQFCAHPLARRLTGSVAPGGDDRGAGPAALLRISFCLGTVAEDIDRVVEQLHLAALGDGLSVAGSALAA</sequence>
<evidence type="ECO:0000313" key="4">
    <source>
        <dbReference type="Proteomes" id="UP001589867"/>
    </source>
</evidence>
<evidence type="ECO:0000259" key="2">
    <source>
        <dbReference type="Pfam" id="PF00266"/>
    </source>
</evidence>
<dbReference type="InterPro" id="IPR015424">
    <property type="entry name" value="PyrdxlP-dep_Trfase"/>
</dbReference>
<organism evidence="3 4">
    <name type="scientific">Phytohabitans kaempferiae</name>
    <dbReference type="NCBI Taxonomy" id="1620943"/>
    <lineage>
        <taxon>Bacteria</taxon>
        <taxon>Bacillati</taxon>
        <taxon>Actinomycetota</taxon>
        <taxon>Actinomycetes</taxon>
        <taxon>Micromonosporales</taxon>
        <taxon>Micromonosporaceae</taxon>
    </lineage>
</organism>
<accession>A0ABV6MAV2</accession>
<dbReference type="Proteomes" id="UP001589867">
    <property type="component" value="Unassembled WGS sequence"/>
</dbReference>
<feature type="region of interest" description="Disordered" evidence="1">
    <location>
        <begin position="18"/>
        <end position="37"/>
    </location>
</feature>
<dbReference type="EMBL" id="JBHLUH010000060">
    <property type="protein sequence ID" value="MFC0531543.1"/>
    <property type="molecule type" value="Genomic_DNA"/>
</dbReference>
<dbReference type="RefSeq" id="WP_377256125.1">
    <property type="nucleotide sequence ID" value="NZ_JBHLUH010000060.1"/>
</dbReference>
<gene>
    <name evidence="3" type="ORF">ACFFIA_28245</name>
</gene>
<dbReference type="SUPFAM" id="SSF53383">
    <property type="entry name" value="PLP-dependent transferases"/>
    <property type="match status" value="1"/>
</dbReference>
<feature type="compositionally biased region" description="Basic residues" evidence="1">
    <location>
        <begin position="26"/>
        <end position="37"/>
    </location>
</feature>
<dbReference type="Gene3D" id="3.90.1150.10">
    <property type="entry name" value="Aspartate Aminotransferase, domain 1"/>
    <property type="match status" value="1"/>
</dbReference>
<evidence type="ECO:0000313" key="3">
    <source>
        <dbReference type="EMBL" id="MFC0531543.1"/>
    </source>
</evidence>